<feature type="region of interest" description="Disordered" evidence="6">
    <location>
        <begin position="804"/>
        <end position="838"/>
    </location>
</feature>
<dbReference type="PANTHER" id="PTHR15180:SF1">
    <property type="entry name" value="GENERAL TRANSCRIPTION FACTOR 3C POLYPEPTIDE 1"/>
    <property type="match status" value="1"/>
</dbReference>
<dbReference type="InterPro" id="IPR007309">
    <property type="entry name" value="TFIIIC_Bblock-bd"/>
</dbReference>
<evidence type="ECO:0000256" key="3">
    <source>
        <dbReference type="ARBA" id="ARBA00023125"/>
    </source>
</evidence>
<dbReference type="InterPro" id="IPR044210">
    <property type="entry name" value="Tfc3-like"/>
</dbReference>
<keyword evidence="4" id="KW-0804">Transcription</keyword>
<evidence type="ECO:0000313" key="9">
    <source>
        <dbReference type="Proteomes" id="UP000649617"/>
    </source>
</evidence>
<keyword evidence="9" id="KW-1185">Reference proteome</keyword>
<protein>
    <recommendedName>
        <fullName evidence="7">B-block binding subunit of TFIIIC domain-containing protein</fullName>
    </recommendedName>
</protein>
<name>A0A812NJD4_SYMPI</name>
<comment type="subcellular location">
    <subcellularLocation>
        <location evidence="1">Nucleus</location>
    </subcellularLocation>
</comment>
<feature type="compositionally biased region" description="Acidic residues" evidence="6">
    <location>
        <begin position="1291"/>
        <end position="1306"/>
    </location>
</feature>
<dbReference type="Pfam" id="PF04182">
    <property type="entry name" value="B-block_TFIIIC"/>
    <property type="match status" value="1"/>
</dbReference>
<evidence type="ECO:0000256" key="6">
    <source>
        <dbReference type="SAM" id="MobiDB-lite"/>
    </source>
</evidence>
<reference evidence="8" key="1">
    <citation type="submission" date="2021-02" db="EMBL/GenBank/DDBJ databases">
        <authorList>
            <person name="Dougan E. K."/>
            <person name="Rhodes N."/>
            <person name="Thang M."/>
            <person name="Chan C."/>
        </authorList>
    </citation>
    <scope>NUCLEOTIDE SEQUENCE</scope>
</reference>
<dbReference type="OrthoDB" id="431852at2759"/>
<sequence>MLAALIKTSVEEISWDGPPGISWPKLLYRLQAAGLQMDQHLKAALWKEIRNNKTPIIVHGRTTDGPPQNADTEDSDDGQCRRSRSHRNKGKVVLSVPDTMRWHCLRLDAHPDIAQHELTRQCLQLVAQGRWKGCQASMLAVKLKMAAGNLTWPLETLRAAGLLVAVLTIRSKASASDSHVNLFYFSRFFDPASVEHHEVQILLKTSGGALQNKISSTLASTDSKVAFECSLRTVLTRALEESGLKPDITRRAVGDVYQRLRSDMVAIGKVECVRAWDARSRRFRDALCLPGHARPTEPVQPNLAIRDITATEQLGEVAQTPDLQDEGLGTIADHPLPESIVQVPPTTASFRSSERPVALQALDLIRCCSRLGCGVTRPEVCSMLGVRWKPAEHILKILVKKKRVVPVFESNGKVHANRYFDSPEACAVMCNIPDASKKHALRANDGRSNKALKTGSTGRIDVTFVRRVQRASQLLEQIGVLTTFDLRKAGMQDNVLGCMDLKTSNKILKALASTEKRVGLSMSHSNCIEFAFWKPTHTQSSARKGAKQNSELRKEIRYQKTQQVQNEEPNSPLPVAVAPMNQHSPCRYQGPAAPTWKPLGRRVLSEDIVAERLGLRERLGAFGEVPWTLAKKVGSSLYCLRLLRKQAVEPDVQWTPRIVDEMDLDIFLQVVGCGIYNPELDDLLATGSNLLVSQVPAAVHKQLLPTTGAGASRITKTIRKVMGNLVKMKLVSVADGQTFSSTGDTLHLVYTVNRYAYLDSFKGSLDADQPKPLASFDFAEPGAVDLYWERLRVLAKEWCDRYDKSDEQPAGAEDDGSVSGMEEDERPEPTVPTPKNASFPELFQRKNWNSHPWLAPHQRAALNEFFTDICLNHARKNEKTAECSLVARDTRMVTLKSPEVAALSSRIMVPPDRVIKYCRQLQEVAGPHPSGAKVDFSSLSAVRFRCHICGHVTFMKPAVRDHYLRCHKQALPDDKSLYCEPDFYAKRLKTAKARKIPRVKRLKSKASKIELDMGDLEEVKEEPRDEMEDSAWLQLLVTAESMLPLQQRALGLPVSQCPVGPKASSIAAAWPMLARLTNFSEEYCRNRVRSILADAKKQRLVSTFRSEPVQAYKTQSCGDACRSVARCLLLSPFEISMIWWKPDFLTAEVRRLTDCALKQWQRAGLVTRYNTRSKKTRKLPCGVRPDWHELEEEDEDEEEEEGEQEPIANKKKEGSIQKHLQLTSEEPTLHSVRTAPATATSNSAVLKWMVAPKGEIAKMISAPLDPLDPQCCLCADAEETAGVDADRQQNSEEELADEEDNDDISEDGLCTSSRSQGAEIDKPYQAQHFKTSSAPDTDVDPSILRKAFKEFAVAFLETPGRGEQELLDTAAFVLKAVSSISLAPGPREAGDSADCVLPGASVAKLQASYASRQGRRQRLKAQPQTLSLALACLEELRLVVPFPCGQDFCEVLPHVAAPYCLVRAGSAQESSEAASFFCKFDLGRHWLWPYIKHASLDCIRNAAACVLRAADIPSDGALLQRCFLPCHLVAPCAWVHARGTLNVPVLRCLVLRLLQHLMKAPFASVPEKLGSDSELLFLWSS</sequence>
<evidence type="ECO:0000256" key="4">
    <source>
        <dbReference type="ARBA" id="ARBA00023163"/>
    </source>
</evidence>
<feature type="compositionally biased region" description="Acidic residues" evidence="6">
    <location>
        <begin position="1189"/>
        <end position="1204"/>
    </location>
</feature>
<evidence type="ECO:0000256" key="2">
    <source>
        <dbReference type="ARBA" id="ARBA00022553"/>
    </source>
</evidence>
<comment type="caution">
    <text evidence="8">The sequence shown here is derived from an EMBL/GenBank/DDBJ whole genome shotgun (WGS) entry which is preliminary data.</text>
</comment>
<keyword evidence="2" id="KW-0597">Phosphoprotein</keyword>
<gene>
    <name evidence="8" type="ORF">SPIL2461_LOCUS6645</name>
</gene>
<proteinExistence type="predicted"/>
<evidence type="ECO:0000313" key="8">
    <source>
        <dbReference type="EMBL" id="CAE7295248.1"/>
    </source>
</evidence>
<accession>A0A812NJD4</accession>
<evidence type="ECO:0000256" key="5">
    <source>
        <dbReference type="ARBA" id="ARBA00023242"/>
    </source>
</evidence>
<evidence type="ECO:0000259" key="7">
    <source>
        <dbReference type="Pfam" id="PF04182"/>
    </source>
</evidence>
<feature type="region of interest" description="Disordered" evidence="6">
    <location>
        <begin position="1282"/>
        <end position="1318"/>
    </location>
</feature>
<organism evidence="8 9">
    <name type="scientific">Symbiodinium pilosum</name>
    <name type="common">Dinoflagellate</name>
    <dbReference type="NCBI Taxonomy" id="2952"/>
    <lineage>
        <taxon>Eukaryota</taxon>
        <taxon>Sar</taxon>
        <taxon>Alveolata</taxon>
        <taxon>Dinophyceae</taxon>
        <taxon>Suessiales</taxon>
        <taxon>Symbiodiniaceae</taxon>
        <taxon>Symbiodinium</taxon>
    </lineage>
</organism>
<dbReference type="EMBL" id="CAJNIZ010010158">
    <property type="protein sequence ID" value="CAE7295248.1"/>
    <property type="molecule type" value="Genomic_DNA"/>
</dbReference>
<feature type="region of interest" description="Disordered" evidence="6">
    <location>
        <begin position="1185"/>
        <end position="1216"/>
    </location>
</feature>
<dbReference type="GO" id="GO:0003677">
    <property type="term" value="F:DNA binding"/>
    <property type="evidence" value="ECO:0007669"/>
    <property type="project" value="UniProtKB-KW"/>
</dbReference>
<keyword evidence="3" id="KW-0238">DNA-binding</keyword>
<evidence type="ECO:0000256" key="1">
    <source>
        <dbReference type="ARBA" id="ARBA00004123"/>
    </source>
</evidence>
<feature type="compositionally biased region" description="Acidic residues" evidence="6">
    <location>
        <begin position="812"/>
        <end position="826"/>
    </location>
</feature>
<dbReference type="Proteomes" id="UP000649617">
    <property type="component" value="Unassembled WGS sequence"/>
</dbReference>
<dbReference type="GO" id="GO:0005634">
    <property type="term" value="C:nucleus"/>
    <property type="evidence" value="ECO:0007669"/>
    <property type="project" value="UniProtKB-SubCell"/>
</dbReference>
<feature type="domain" description="B-block binding subunit of TFIIIC" evidence="7">
    <location>
        <begin position="119"/>
        <end position="190"/>
    </location>
</feature>
<feature type="region of interest" description="Disordered" evidence="6">
    <location>
        <begin position="57"/>
        <end position="89"/>
    </location>
</feature>
<dbReference type="GO" id="GO:0042791">
    <property type="term" value="P:5S class rRNA transcription by RNA polymerase III"/>
    <property type="evidence" value="ECO:0007669"/>
    <property type="project" value="TreeGrafter"/>
</dbReference>
<dbReference type="PANTHER" id="PTHR15180">
    <property type="entry name" value="GENERAL TRANSCRIPTION FACTOR 3C POLYPEPTIDE 1"/>
    <property type="match status" value="1"/>
</dbReference>
<dbReference type="GO" id="GO:0000127">
    <property type="term" value="C:transcription factor TFIIIC complex"/>
    <property type="evidence" value="ECO:0007669"/>
    <property type="project" value="InterPro"/>
</dbReference>
<keyword evidence="5" id="KW-0539">Nucleus</keyword>
<dbReference type="GO" id="GO:0006384">
    <property type="term" value="P:transcription initiation at RNA polymerase III promoter"/>
    <property type="evidence" value="ECO:0007669"/>
    <property type="project" value="InterPro"/>
</dbReference>